<dbReference type="AlphaFoldDB" id="A0A3G8ZSF2"/>
<sequence>MNITRRRSLEEGRGRRVLLFLMLSVLVSGCTPPGLPAALPPLVSDTAPRAPVVDDLISIGTDSVISGFNPYVAQQFSPAARAIAGLVLPTVFTPGNDGPGAAPTALVDRVAVTSLDPFTVTYSLNRGAAWSDGTPIAAEDFSYLWQQMIDPELAGSVVSPGGYQLISAITSADAGKTVIVQFAKPYAQWRTLFSPLLPARSVKDNPGGFLAALTGGFAVAGGPYKMTSYDAVVGEIKLARNDKYWAKPPGPSAVVLRTGSSEDLLNAFTRGDVNALYLSPDAVTASTLEQAAANTVGGPGAVRLQPIPQPSLTSLRFNTSPGRLTANPAIRRGVAAALDEESLQSSISLGWAAGSTAPVSQLQLPADPVHVATSAGNTGSVASELGDAGYQRSGLYYRQDAAVLSITLGYPVDDIHLTAAAVRIQSQLAENGIVANLLPLAPVDLAAALAVEAPADALLQTVPRSASDAAEAVSQLGCGAALNPSVIALPSLSASSLPPSSTRPSASSSTAAPTPTATPIRTPIGTAPPTTVAGPLGNGGEDPCPDPLPFQLTALLGGDQPIVVQPEVGLPEAAQSGESPVAATTTGTPAAGGSSTARAAENPPMSSPLPTVGTVSTYARPGTSAITAAQAFTLIDDELWQRMDSIPLAQPVLLLALGPALAKFQVEPADASEQLWGGPLLDLPQWPTSK</sequence>
<evidence type="ECO:0000256" key="1">
    <source>
        <dbReference type="SAM" id="MobiDB-lite"/>
    </source>
</evidence>
<dbReference type="GO" id="GO:0015833">
    <property type="term" value="P:peptide transport"/>
    <property type="evidence" value="ECO:0007669"/>
    <property type="project" value="TreeGrafter"/>
</dbReference>
<dbReference type="PANTHER" id="PTHR30290">
    <property type="entry name" value="PERIPLASMIC BINDING COMPONENT OF ABC TRANSPORTER"/>
    <property type="match status" value="1"/>
</dbReference>
<dbReference type="PROSITE" id="PS51257">
    <property type="entry name" value="PROKAR_LIPOPROTEIN"/>
    <property type="match status" value="1"/>
</dbReference>
<dbReference type="Pfam" id="PF00496">
    <property type="entry name" value="SBP_bac_5"/>
    <property type="match status" value="1"/>
</dbReference>
<keyword evidence="4" id="KW-1185">Reference proteome</keyword>
<dbReference type="InterPro" id="IPR000914">
    <property type="entry name" value="SBP_5_dom"/>
</dbReference>
<feature type="region of interest" description="Disordered" evidence="1">
    <location>
        <begin position="493"/>
        <end position="548"/>
    </location>
</feature>
<evidence type="ECO:0000313" key="3">
    <source>
        <dbReference type="EMBL" id="AZI57444.1"/>
    </source>
</evidence>
<feature type="compositionally biased region" description="Low complexity" evidence="1">
    <location>
        <begin position="582"/>
        <end position="600"/>
    </location>
</feature>
<organism evidence="3 4">
    <name type="scientific">Nakamurella antarctica</name>
    <dbReference type="NCBI Taxonomy" id="1902245"/>
    <lineage>
        <taxon>Bacteria</taxon>
        <taxon>Bacillati</taxon>
        <taxon>Actinomycetota</taxon>
        <taxon>Actinomycetes</taxon>
        <taxon>Nakamurellales</taxon>
        <taxon>Nakamurellaceae</taxon>
        <taxon>Nakamurella</taxon>
    </lineage>
</organism>
<dbReference type="EMBL" id="CP034170">
    <property type="protein sequence ID" value="AZI57444.1"/>
    <property type="molecule type" value="Genomic_DNA"/>
</dbReference>
<dbReference type="SUPFAM" id="SSF53850">
    <property type="entry name" value="Periplasmic binding protein-like II"/>
    <property type="match status" value="1"/>
</dbReference>
<feature type="compositionally biased region" description="Low complexity" evidence="1">
    <location>
        <begin position="493"/>
        <end position="531"/>
    </location>
</feature>
<dbReference type="Gene3D" id="3.40.190.10">
    <property type="entry name" value="Periplasmic binding protein-like II"/>
    <property type="match status" value="1"/>
</dbReference>
<accession>A0A3G8ZSF2</accession>
<protein>
    <recommendedName>
        <fullName evidence="2">Solute-binding protein family 5 domain-containing protein</fullName>
    </recommendedName>
</protein>
<dbReference type="PANTHER" id="PTHR30290:SF65">
    <property type="entry name" value="MONOACYL PHOSPHATIDYLINOSITOL TETRAMANNOSIDE-BINDING PROTEIN LPQW-RELATED"/>
    <property type="match status" value="1"/>
</dbReference>
<gene>
    <name evidence="3" type="ORF">EH165_03980</name>
</gene>
<evidence type="ECO:0000259" key="2">
    <source>
        <dbReference type="Pfam" id="PF00496"/>
    </source>
</evidence>
<dbReference type="RefSeq" id="WP_124798129.1">
    <property type="nucleotide sequence ID" value="NZ_CP034170.1"/>
</dbReference>
<evidence type="ECO:0000313" key="4">
    <source>
        <dbReference type="Proteomes" id="UP000268084"/>
    </source>
</evidence>
<dbReference type="Gene3D" id="3.90.76.10">
    <property type="entry name" value="Dipeptide-binding Protein, Domain 1"/>
    <property type="match status" value="1"/>
</dbReference>
<dbReference type="Proteomes" id="UP000268084">
    <property type="component" value="Chromosome"/>
</dbReference>
<dbReference type="OrthoDB" id="9803988at2"/>
<name>A0A3G8ZSF2_9ACTN</name>
<proteinExistence type="predicted"/>
<dbReference type="KEGG" id="nak:EH165_03980"/>
<feature type="region of interest" description="Disordered" evidence="1">
    <location>
        <begin position="573"/>
        <end position="608"/>
    </location>
</feature>
<dbReference type="InterPro" id="IPR039424">
    <property type="entry name" value="SBP_5"/>
</dbReference>
<feature type="domain" description="Solute-binding protein family 5" evidence="2">
    <location>
        <begin position="113"/>
        <end position="440"/>
    </location>
</feature>
<dbReference type="Gene3D" id="3.10.105.10">
    <property type="entry name" value="Dipeptide-binding Protein, Domain 3"/>
    <property type="match status" value="1"/>
</dbReference>
<reference evidence="3 4" key="1">
    <citation type="submission" date="2018-11" db="EMBL/GenBank/DDBJ databases">
        <authorList>
            <person name="Da X."/>
        </authorList>
    </citation>
    <scope>NUCLEOTIDE SEQUENCE [LARGE SCALE GENOMIC DNA]</scope>
    <source>
        <strain evidence="3 4">S14-144</strain>
    </source>
</reference>
<dbReference type="GO" id="GO:1904680">
    <property type="term" value="F:peptide transmembrane transporter activity"/>
    <property type="evidence" value="ECO:0007669"/>
    <property type="project" value="TreeGrafter"/>
</dbReference>
<reference evidence="3 4" key="2">
    <citation type="submission" date="2018-12" db="EMBL/GenBank/DDBJ databases">
        <title>Nakamurella antarcticus sp. nov., isolated from Antarctica South Shetland Islands soil.</title>
        <authorList>
            <person name="Peng F."/>
        </authorList>
    </citation>
    <scope>NUCLEOTIDE SEQUENCE [LARGE SCALE GENOMIC DNA]</scope>
    <source>
        <strain evidence="3 4">S14-144</strain>
    </source>
</reference>